<dbReference type="Gene3D" id="3.40.1440.10">
    <property type="entry name" value="GIY-YIG endonuclease"/>
    <property type="match status" value="1"/>
</dbReference>
<dbReference type="EMBL" id="CP040749">
    <property type="protein sequence ID" value="QCX38826.1"/>
    <property type="molecule type" value="Genomic_DNA"/>
</dbReference>
<organism evidence="3 4">
    <name type="scientific">Aureibaculum algae</name>
    <dbReference type="NCBI Taxonomy" id="2584122"/>
    <lineage>
        <taxon>Bacteria</taxon>
        <taxon>Pseudomonadati</taxon>
        <taxon>Bacteroidota</taxon>
        <taxon>Flavobacteriia</taxon>
        <taxon>Flavobacteriales</taxon>
        <taxon>Flavobacteriaceae</taxon>
        <taxon>Aureibaculum</taxon>
    </lineage>
</organism>
<sequence>MKQGTVYFMTNKTNTVLYIGVTSDLVKRVVQHKTKFYKGFTSKYNCNKLVYFEIFSSITEAIVREKQLKKGSRERKNTLVNELNPKWDDLSIGWL</sequence>
<dbReference type="KEGG" id="fbe:FF125_10415"/>
<dbReference type="PANTHER" id="PTHR34477">
    <property type="entry name" value="UPF0213 PROTEIN YHBQ"/>
    <property type="match status" value="1"/>
</dbReference>
<name>A0A5B7TUM8_9FLAO</name>
<dbReference type="OrthoDB" id="9807770at2"/>
<gene>
    <name evidence="3" type="ORF">FF125_10415</name>
</gene>
<dbReference type="AlphaFoldDB" id="A0A5B7TUM8"/>
<evidence type="ECO:0000313" key="4">
    <source>
        <dbReference type="Proteomes" id="UP000306229"/>
    </source>
</evidence>
<dbReference type="Proteomes" id="UP000306229">
    <property type="component" value="Chromosome"/>
</dbReference>
<dbReference type="InterPro" id="IPR000305">
    <property type="entry name" value="GIY-YIG_endonuc"/>
</dbReference>
<accession>A0A5B7TUM8</accession>
<keyword evidence="4" id="KW-1185">Reference proteome</keyword>
<dbReference type="SUPFAM" id="SSF82771">
    <property type="entry name" value="GIY-YIG endonuclease"/>
    <property type="match status" value="1"/>
</dbReference>
<reference evidence="3 4" key="1">
    <citation type="submission" date="2019-05" db="EMBL/GenBank/DDBJ databases">
        <title>Algicella ahnfeltiae gen. nov., sp. nov., a novel marine bacterium of the family Flavobacteriaceae isolated from a red alga.</title>
        <authorList>
            <person name="Nedashkovskaya O.I."/>
            <person name="Kukhlevskiy A.D."/>
            <person name="Kim S.-G."/>
            <person name="Zhukova N.V."/>
            <person name="Mikhailov V.V."/>
        </authorList>
    </citation>
    <scope>NUCLEOTIDE SEQUENCE [LARGE SCALE GENOMIC DNA]</scope>
    <source>
        <strain evidence="3 4">10Alg115</strain>
    </source>
</reference>
<dbReference type="InterPro" id="IPR035901">
    <property type="entry name" value="GIY-YIG_endonuc_sf"/>
</dbReference>
<dbReference type="PANTHER" id="PTHR34477:SF5">
    <property type="entry name" value="BSL5627 PROTEIN"/>
    <property type="match status" value="1"/>
</dbReference>
<dbReference type="InterPro" id="IPR050190">
    <property type="entry name" value="UPF0213_domain"/>
</dbReference>
<evidence type="ECO:0000313" key="3">
    <source>
        <dbReference type="EMBL" id="QCX38826.1"/>
    </source>
</evidence>
<protein>
    <submittedName>
        <fullName evidence="3">GIY-YIG nuclease family protein</fullName>
    </submittedName>
</protein>
<dbReference type="PROSITE" id="PS50164">
    <property type="entry name" value="GIY_YIG"/>
    <property type="match status" value="1"/>
</dbReference>
<evidence type="ECO:0000256" key="1">
    <source>
        <dbReference type="ARBA" id="ARBA00007435"/>
    </source>
</evidence>
<comment type="similarity">
    <text evidence="1">Belongs to the UPF0213 family.</text>
</comment>
<dbReference type="SMART" id="SM00465">
    <property type="entry name" value="GIYc"/>
    <property type="match status" value="1"/>
</dbReference>
<dbReference type="Pfam" id="PF01541">
    <property type="entry name" value="GIY-YIG"/>
    <property type="match status" value="1"/>
</dbReference>
<proteinExistence type="inferred from homology"/>
<feature type="domain" description="GIY-YIG" evidence="2">
    <location>
        <begin position="2"/>
        <end position="78"/>
    </location>
</feature>
<evidence type="ECO:0000259" key="2">
    <source>
        <dbReference type="PROSITE" id="PS50164"/>
    </source>
</evidence>
<dbReference type="CDD" id="cd10448">
    <property type="entry name" value="GIY-YIG_unchar_3"/>
    <property type="match status" value="1"/>
</dbReference>
<dbReference type="RefSeq" id="WP_138949710.1">
    <property type="nucleotide sequence ID" value="NZ_CP040749.1"/>
</dbReference>